<comment type="function">
    <text evidence="8">This protein is part of the stalk that links CF(0) to CF(1). It either transmits conformational changes from CF(0) to CF(1) or is implicated in proton conduction.</text>
</comment>
<keyword evidence="5 8" id="KW-0472">Membrane</keyword>
<evidence type="ECO:0000256" key="7">
    <source>
        <dbReference type="ARBA" id="ARBA00023310"/>
    </source>
</evidence>
<evidence type="ECO:0000256" key="6">
    <source>
        <dbReference type="ARBA" id="ARBA00023196"/>
    </source>
</evidence>
<dbReference type="Proteomes" id="UP000019426">
    <property type="component" value="Chromosome M2/40_rep1"/>
</dbReference>
<evidence type="ECO:0000256" key="1">
    <source>
        <dbReference type="ARBA" id="ARBA00004370"/>
    </source>
</evidence>
<comment type="subcellular location">
    <subcellularLocation>
        <location evidence="8">Cell membrane</location>
        <topology evidence="8">Peripheral membrane protein</topology>
    </subcellularLocation>
    <subcellularLocation>
        <location evidence="1">Membrane</location>
    </subcellularLocation>
</comment>
<evidence type="ECO:0000256" key="3">
    <source>
        <dbReference type="ARBA" id="ARBA00022781"/>
    </source>
</evidence>
<dbReference type="InterPro" id="IPR026015">
    <property type="entry name" value="ATP_synth_OSCP/delta_N_sf"/>
</dbReference>
<dbReference type="PROSITE" id="PS00389">
    <property type="entry name" value="ATPASE_DELTA"/>
    <property type="match status" value="1"/>
</dbReference>
<comment type="function">
    <text evidence="8">F(1)F(0) ATP synthase produces ATP from ADP in the presence of a proton or sodium gradient. F-type ATPases consist of two structural domains, F(1) containing the extramembraneous catalytic core and F(0) containing the membrane proton channel, linked together by a central stalk and a peripheral stalk. During catalysis, ATP synthesis in the catalytic domain of F(1) is coupled via a rotary mechanism of the central stalk subunits to proton translocation.</text>
</comment>
<dbReference type="GO" id="GO:0005886">
    <property type="term" value="C:plasma membrane"/>
    <property type="evidence" value="ECO:0007669"/>
    <property type="project" value="UniProtKB-SubCell"/>
</dbReference>
<proteinExistence type="inferred from homology"/>
<dbReference type="RefSeq" id="WP_044039217.1">
    <property type="nucleotide sequence ID" value="NZ_HG917868.1"/>
</dbReference>
<dbReference type="eggNOG" id="COG0712">
    <property type="taxonomic scope" value="Bacteria"/>
</dbReference>
<keyword evidence="2 8" id="KW-0813">Transport</keyword>
<keyword evidence="6 8" id="KW-0139">CF(1)</keyword>
<dbReference type="GO" id="GO:0046933">
    <property type="term" value="F:proton-transporting ATP synthase activity, rotational mechanism"/>
    <property type="evidence" value="ECO:0007669"/>
    <property type="project" value="UniProtKB-UniRule"/>
</dbReference>
<organism evidence="9 10">
    <name type="scientific">Clostridium bornimense</name>
    <dbReference type="NCBI Taxonomy" id="1216932"/>
    <lineage>
        <taxon>Bacteria</taxon>
        <taxon>Bacillati</taxon>
        <taxon>Bacillota</taxon>
        <taxon>Clostridia</taxon>
        <taxon>Eubacteriales</taxon>
        <taxon>Clostridiaceae</taxon>
        <taxon>Clostridium</taxon>
    </lineage>
</organism>
<keyword evidence="3 8" id="KW-0375">Hydrogen ion transport</keyword>
<evidence type="ECO:0000256" key="8">
    <source>
        <dbReference type="HAMAP-Rule" id="MF_01416"/>
    </source>
</evidence>
<evidence type="ECO:0000313" key="9">
    <source>
        <dbReference type="EMBL" id="CDM69421.1"/>
    </source>
</evidence>
<protein>
    <recommendedName>
        <fullName evidence="8">ATP synthase subunit delta</fullName>
    </recommendedName>
    <alternativeName>
        <fullName evidence="8">ATP synthase F(1) sector subunit delta</fullName>
    </alternativeName>
    <alternativeName>
        <fullName evidence="8">F-type ATPase subunit delta</fullName>
        <shortName evidence="8">F-ATPase subunit delta</shortName>
    </alternativeName>
</protein>
<dbReference type="InterPro" id="IPR000711">
    <property type="entry name" value="ATPase_OSCP/dsu"/>
</dbReference>
<dbReference type="HAMAP" id="MF_01416">
    <property type="entry name" value="ATP_synth_delta_bact"/>
    <property type="match status" value="1"/>
</dbReference>
<dbReference type="PATRIC" id="fig|1216932.3.peg.2262"/>
<dbReference type="STRING" id="1216932.CM240_2284"/>
<dbReference type="NCBIfam" id="NF004403">
    <property type="entry name" value="PRK05758.2-4"/>
    <property type="match status" value="1"/>
</dbReference>
<comment type="similarity">
    <text evidence="8">Belongs to the ATPase delta chain family.</text>
</comment>
<keyword evidence="8" id="KW-1003">Cell membrane</keyword>
<evidence type="ECO:0000256" key="4">
    <source>
        <dbReference type="ARBA" id="ARBA00023065"/>
    </source>
</evidence>
<dbReference type="GO" id="GO:0045259">
    <property type="term" value="C:proton-transporting ATP synthase complex"/>
    <property type="evidence" value="ECO:0007669"/>
    <property type="project" value="UniProtKB-KW"/>
</dbReference>
<dbReference type="HOGENOM" id="CLU_085114_4_0_9"/>
<evidence type="ECO:0000256" key="5">
    <source>
        <dbReference type="ARBA" id="ARBA00023136"/>
    </source>
</evidence>
<dbReference type="SUPFAM" id="SSF47928">
    <property type="entry name" value="N-terminal domain of the delta subunit of the F1F0-ATP synthase"/>
    <property type="match status" value="1"/>
</dbReference>
<gene>
    <name evidence="8 9" type="primary">atpH</name>
    <name evidence="9" type="ORF">CM240_2284</name>
</gene>
<reference evidence="9 10" key="1">
    <citation type="submission" date="2013-11" db="EMBL/GenBank/DDBJ databases">
        <title>Complete genome sequence of Clostridum sp. M2/40.</title>
        <authorList>
            <person name="Wibberg D."/>
            <person name="Puehler A."/>
            <person name="Schlueter A."/>
        </authorList>
    </citation>
    <scope>NUCLEOTIDE SEQUENCE [LARGE SCALE GENOMIC DNA]</scope>
    <source>
        <strain evidence="10">M2/40</strain>
    </source>
</reference>
<dbReference type="PANTHER" id="PTHR11910">
    <property type="entry name" value="ATP SYNTHASE DELTA CHAIN"/>
    <property type="match status" value="1"/>
</dbReference>
<dbReference type="NCBIfam" id="TIGR01145">
    <property type="entry name" value="ATP_synt_delta"/>
    <property type="match status" value="1"/>
</dbReference>
<keyword evidence="7 8" id="KW-0066">ATP synthesis</keyword>
<dbReference type="Gene3D" id="1.10.520.20">
    <property type="entry name" value="N-terminal domain of the delta subunit of the F1F0-ATP synthase"/>
    <property type="match status" value="1"/>
</dbReference>
<keyword evidence="10" id="KW-1185">Reference proteome</keyword>
<evidence type="ECO:0000256" key="2">
    <source>
        <dbReference type="ARBA" id="ARBA00022448"/>
    </source>
</evidence>
<dbReference type="KEGG" id="clt:CM240_2284"/>
<dbReference type="EMBL" id="HG917868">
    <property type="protein sequence ID" value="CDM69421.1"/>
    <property type="molecule type" value="Genomic_DNA"/>
</dbReference>
<dbReference type="InterPro" id="IPR020781">
    <property type="entry name" value="ATPase_OSCP/d_CS"/>
</dbReference>
<dbReference type="OrthoDB" id="9802471at2"/>
<keyword evidence="4 8" id="KW-0406">Ion transport</keyword>
<name>W6RXP8_9CLOT</name>
<accession>W6RXP8</accession>
<evidence type="ECO:0000313" key="10">
    <source>
        <dbReference type="Proteomes" id="UP000019426"/>
    </source>
</evidence>
<dbReference type="Pfam" id="PF00213">
    <property type="entry name" value="OSCP"/>
    <property type="match status" value="1"/>
</dbReference>
<dbReference type="AlphaFoldDB" id="W6RXP8"/>
<sequence length="179" mass="20950">MYEYLDRRYAKALYELAEKNNKVEEYLQDLKEIVSIVNSNEELKKIIVHPEISIARKKEIFSNLFKNHVDPELLSFLMLLISKDRIVELEKKVIEMEKIHLERQNKVLAEVKTVIPLTEEERTALIKKLEKKCDKTVILKEVIDPSIIGGVYVRIGNDVIDGTIKSKLDEMRELVLKEE</sequence>
<dbReference type="PRINTS" id="PR00125">
    <property type="entry name" value="ATPASEDELTA"/>
</dbReference>